<dbReference type="SUPFAM" id="SSF53850">
    <property type="entry name" value="Periplasmic binding protein-like II"/>
    <property type="match status" value="1"/>
</dbReference>
<dbReference type="Pfam" id="PF03466">
    <property type="entry name" value="LysR_substrate"/>
    <property type="match status" value="1"/>
</dbReference>
<dbReference type="Pfam" id="PF00126">
    <property type="entry name" value="HTH_1"/>
    <property type="match status" value="1"/>
</dbReference>
<evidence type="ECO:0000259" key="5">
    <source>
        <dbReference type="PROSITE" id="PS50931"/>
    </source>
</evidence>
<dbReference type="RefSeq" id="WP_096450634.1">
    <property type="nucleotide sequence ID" value="NZ_JBHSOG010000011.1"/>
</dbReference>
<dbReference type="InterPro" id="IPR000847">
    <property type="entry name" value="LysR_HTH_N"/>
</dbReference>
<accession>A0ABW1AMY4</accession>
<keyword evidence="3" id="KW-0238">DNA-binding</keyword>
<evidence type="ECO:0000256" key="2">
    <source>
        <dbReference type="ARBA" id="ARBA00023015"/>
    </source>
</evidence>
<gene>
    <name evidence="6" type="ORF">ACFPTN_03765</name>
</gene>
<evidence type="ECO:0000256" key="1">
    <source>
        <dbReference type="ARBA" id="ARBA00009437"/>
    </source>
</evidence>
<sequence length="323" mass="34134">MNSDDLGLFDCVIRAGSISRAALDLGSDQSTVSRRISHLETELGVRLLHRSGRGVTPTEHGRHLLEYATAVANLLQQASADLRSRGGSGPAALSIGAQPTIARVSFGALAHALQGRFPGTRLRFVEALGSQILDRLAGGELDFAVMYLPEQIGQLQFDPLLKEGVHLVVPPGHALQGGAFEVARLGGVPLILPSTHHGLRRLVEALGVRHGFKPDIALECDGSISLTKRLVMQGCGCTVLPLAAVNEDLAAGRLRALRVTGPEIWRTVGLVQGRNRQVPTGLWEVLQIVRAQIERLVESGGWPDTALSGSDAADVAGQAAPAA</sequence>
<dbReference type="Proteomes" id="UP001595974">
    <property type="component" value="Unassembled WGS sequence"/>
</dbReference>
<evidence type="ECO:0000256" key="4">
    <source>
        <dbReference type="ARBA" id="ARBA00023163"/>
    </source>
</evidence>
<protein>
    <submittedName>
        <fullName evidence="6">LysR family transcriptional regulator</fullName>
    </submittedName>
</protein>
<dbReference type="InterPro" id="IPR005119">
    <property type="entry name" value="LysR_subst-bd"/>
</dbReference>
<keyword evidence="4" id="KW-0804">Transcription</keyword>
<dbReference type="EMBL" id="JBHSOG010000011">
    <property type="protein sequence ID" value="MFC5768483.1"/>
    <property type="molecule type" value="Genomic_DNA"/>
</dbReference>
<dbReference type="Gene3D" id="3.40.190.290">
    <property type="match status" value="1"/>
</dbReference>
<dbReference type="PANTHER" id="PTHR30419:SF8">
    <property type="entry name" value="NITROGEN ASSIMILATION TRANSCRIPTIONAL ACTIVATOR-RELATED"/>
    <property type="match status" value="1"/>
</dbReference>
<dbReference type="Gene3D" id="1.10.10.10">
    <property type="entry name" value="Winged helix-like DNA-binding domain superfamily/Winged helix DNA-binding domain"/>
    <property type="match status" value="1"/>
</dbReference>
<comment type="similarity">
    <text evidence="1">Belongs to the LysR transcriptional regulatory family.</text>
</comment>
<dbReference type="SUPFAM" id="SSF46785">
    <property type="entry name" value="Winged helix' DNA-binding domain"/>
    <property type="match status" value="1"/>
</dbReference>
<feature type="domain" description="HTH lysR-type" evidence="5">
    <location>
        <begin position="1"/>
        <end position="58"/>
    </location>
</feature>
<keyword evidence="7" id="KW-1185">Reference proteome</keyword>
<reference evidence="7" key="1">
    <citation type="journal article" date="2019" name="Int. J. Syst. Evol. Microbiol.">
        <title>The Global Catalogue of Microorganisms (GCM) 10K type strain sequencing project: providing services to taxonomists for standard genome sequencing and annotation.</title>
        <authorList>
            <consortium name="The Broad Institute Genomics Platform"/>
            <consortium name="The Broad Institute Genome Sequencing Center for Infectious Disease"/>
            <person name="Wu L."/>
            <person name="Ma J."/>
        </authorList>
    </citation>
    <scope>NUCLEOTIDE SEQUENCE [LARGE SCALE GENOMIC DNA]</scope>
    <source>
        <strain evidence="7">SHR3</strain>
    </source>
</reference>
<evidence type="ECO:0000313" key="7">
    <source>
        <dbReference type="Proteomes" id="UP001595974"/>
    </source>
</evidence>
<keyword evidence="2" id="KW-0805">Transcription regulation</keyword>
<evidence type="ECO:0000256" key="3">
    <source>
        <dbReference type="ARBA" id="ARBA00023125"/>
    </source>
</evidence>
<dbReference type="InterPro" id="IPR036390">
    <property type="entry name" value="WH_DNA-bd_sf"/>
</dbReference>
<comment type="caution">
    <text evidence="6">The sequence shown here is derived from an EMBL/GenBank/DDBJ whole genome shotgun (WGS) entry which is preliminary data.</text>
</comment>
<name>A0ABW1AMY4_9RHOO</name>
<dbReference type="InterPro" id="IPR050950">
    <property type="entry name" value="HTH-type_LysR_regulators"/>
</dbReference>
<evidence type="ECO:0000313" key="6">
    <source>
        <dbReference type="EMBL" id="MFC5768483.1"/>
    </source>
</evidence>
<dbReference type="InterPro" id="IPR036388">
    <property type="entry name" value="WH-like_DNA-bd_sf"/>
</dbReference>
<dbReference type="PROSITE" id="PS50931">
    <property type="entry name" value="HTH_LYSR"/>
    <property type="match status" value="1"/>
</dbReference>
<dbReference type="PANTHER" id="PTHR30419">
    <property type="entry name" value="HTH-TYPE TRANSCRIPTIONAL REGULATOR YBHD"/>
    <property type="match status" value="1"/>
</dbReference>
<proteinExistence type="inferred from homology"/>
<organism evidence="6 7">
    <name type="scientific">Thauera sinica</name>
    <dbReference type="NCBI Taxonomy" id="2665146"/>
    <lineage>
        <taxon>Bacteria</taxon>
        <taxon>Pseudomonadati</taxon>
        <taxon>Pseudomonadota</taxon>
        <taxon>Betaproteobacteria</taxon>
        <taxon>Rhodocyclales</taxon>
        <taxon>Zoogloeaceae</taxon>
        <taxon>Thauera</taxon>
    </lineage>
</organism>